<dbReference type="AlphaFoldDB" id="A0A6A7Y2L7"/>
<dbReference type="Gene3D" id="3.30.70.1320">
    <property type="entry name" value="Multidrug efflux transporter AcrB pore domain like"/>
    <property type="match status" value="1"/>
</dbReference>
<feature type="transmembrane region" description="Helical" evidence="8">
    <location>
        <begin position="991"/>
        <end position="1017"/>
    </location>
</feature>
<keyword evidence="6 8" id="KW-1133">Transmembrane helix</keyword>
<dbReference type="PANTHER" id="PTHR32063">
    <property type="match status" value="1"/>
</dbReference>
<reference evidence="9 10" key="1">
    <citation type="submission" date="2019-09" db="EMBL/GenBank/DDBJ databases">
        <title>Segnochrobactrum spirostomi gen. nov., sp. nov., isolated from the ciliate Spirostomum cf. yagiui and description of a novel family, Segnochrobactraceae fam. nov. within the order Rhizobiales of the class Alphaproteobacteria.</title>
        <authorList>
            <person name="Akter S."/>
            <person name="Shazib S.U.A."/>
            <person name="Shin M.K."/>
        </authorList>
    </citation>
    <scope>NUCLEOTIDE SEQUENCE [LARGE SCALE GENOMIC DNA]</scope>
    <source>
        <strain evidence="9 10">Sp-1</strain>
    </source>
</reference>
<evidence type="ECO:0000256" key="1">
    <source>
        <dbReference type="ARBA" id="ARBA00004429"/>
    </source>
</evidence>
<feature type="transmembrane region" description="Helical" evidence="8">
    <location>
        <begin position="12"/>
        <end position="32"/>
    </location>
</feature>
<keyword evidence="2" id="KW-0813">Transport</keyword>
<sequence length="1047" mass="111157">MRLSELCIRQPIATTLLMLAVVLVGIAGYRMLPVAALPAIDFPTIQVTASLPGASPDVMAASVATPLEQQLSAIPGVTSITSSSTLGSSQIVLQFELDRSIDAAALDVQSAISVAQRSLPKQMTTPPSFRKVDPSAQPVVLLALTSDLITPQALDEYGEVLIGQQLSSLPGVAQVTVYGAKKYAVRIVVDPGDLAATGLAATDVANAVANQTTPTPLGSLISGKSQQTLVIDGLKPDATAFRRMVIAERQGVPIRLDDIAKVENGVENDQTGSWFNGKPAIVVAIQREPGANTVAVVDAVKSMLPIFRAELPPSVNVSVVNDASVSIRQSVADVQFSLGLAVALVVMVIFIFLRSFRATLIPTLALPASIVGTFAGMYVLGYSLDNLSLMALTLSVGFVVDDAIVMLENIVRHVEMGKTPHQAAIDGSKEIGFTILSITMSLVAVFIPVLFMGGIVGRLFHEFAVTISIAILASGFVSLTLSPMLCARLLKPHREGEGHDAKPRSLLFRISEGAFDGMLAGYRRTLDWVLAHQTIALIGTVATFAVTAWLFVIVPKGFFPIEDTGLISANTQTAQGSSFEATAAIQGKLAALVQKDPDVAYVTSTVGGGATSDSTQGRMFIALKPLETGRPSSNDISARLRRLQNKVPGIIATFQPVQTLNVAGRTPKASYQYTLRSADTDTLYDYAPRLQAAMRQIPILSDVTTDLQISQPQIRLHVDGELAGRMGVTDSAIRNTLYDLFGESQISTLYTATDDFWIMMETAPGVQKDASGLDSIFVRSTTGALVPLSSVATAERIVGPQSVNHQNEQPSVTLFFNVQPGASLGDAVDAIEKAEHDLRRPATISAGFSGTAQVFQESLGNQGMLIAAAMLTIYVVLGVLYESFVHPITILVGLPSAAVGALLALMLFHMDLSVIAIIGIVMLIGIVKKNAILIVDFALQRRREGATAMEAIREACLMRFRPIIMTTFAALFGTLPIALGIGAGASLRQPLGIAVVGGLLLSQIITLYTTPVVYLLFERIGDRVRRKKAVAAEGGEAAQDLELATRR</sequence>
<dbReference type="InterPro" id="IPR027463">
    <property type="entry name" value="AcrB_DN_DC_subdom"/>
</dbReference>
<proteinExistence type="predicted"/>
<dbReference type="FunFam" id="3.30.70.1430:FF:000001">
    <property type="entry name" value="Efflux pump membrane transporter"/>
    <property type="match status" value="1"/>
</dbReference>
<dbReference type="PANTHER" id="PTHR32063:SF21">
    <property type="entry name" value="MULTIDRUG RESISTANCE PROTEIN MDTB"/>
    <property type="match status" value="1"/>
</dbReference>
<evidence type="ECO:0000256" key="4">
    <source>
        <dbReference type="ARBA" id="ARBA00022519"/>
    </source>
</evidence>
<evidence type="ECO:0000256" key="3">
    <source>
        <dbReference type="ARBA" id="ARBA00022475"/>
    </source>
</evidence>
<feature type="transmembrane region" description="Helical" evidence="8">
    <location>
        <begin position="463"/>
        <end position="486"/>
    </location>
</feature>
<comment type="subcellular location">
    <subcellularLocation>
        <location evidence="1">Cell inner membrane</location>
        <topology evidence="1">Multi-pass membrane protein</topology>
    </subcellularLocation>
</comment>
<dbReference type="Pfam" id="PF00873">
    <property type="entry name" value="ACR_tran"/>
    <property type="match status" value="1"/>
</dbReference>
<name>A0A6A7Y2L7_9HYPH</name>
<evidence type="ECO:0000256" key="2">
    <source>
        <dbReference type="ARBA" id="ARBA00022448"/>
    </source>
</evidence>
<feature type="transmembrane region" description="Helical" evidence="8">
    <location>
        <begin position="360"/>
        <end position="381"/>
    </location>
</feature>
<keyword evidence="4" id="KW-0997">Cell inner membrane</keyword>
<dbReference type="Proteomes" id="UP000332515">
    <property type="component" value="Unassembled WGS sequence"/>
</dbReference>
<feature type="transmembrane region" description="Helical" evidence="8">
    <location>
        <begin position="863"/>
        <end position="881"/>
    </location>
</feature>
<feature type="transmembrane region" description="Helical" evidence="8">
    <location>
        <begin position="914"/>
        <end position="939"/>
    </location>
</feature>
<comment type="caution">
    <text evidence="9">The sequence shown here is derived from an EMBL/GenBank/DDBJ whole genome shotgun (WGS) entry which is preliminary data.</text>
</comment>
<gene>
    <name evidence="9" type="ORF">F0357_10060</name>
</gene>
<protein>
    <submittedName>
        <fullName evidence="9">Efflux RND transporter permease subunit</fullName>
    </submittedName>
</protein>
<keyword evidence="5 8" id="KW-0812">Transmembrane</keyword>
<feature type="transmembrane region" description="Helical" evidence="8">
    <location>
        <begin position="888"/>
        <end position="908"/>
    </location>
</feature>
<dbReference type="Gene3D" id="3.30.70.1430">
    <property type="entry name" value="Multidrug efflux transporter AcrB pore domain"/>
    <property type="match status" value="2"/>
</dbReference>
<dbReference type="GO" id="GO:0042910">
    <property type="term" value="F:xenobiotic transmembrane transporter activity"/>
    <property type="evidence" value="ECO:0007669"/>
    <property type="project" value="TreeGrafter"/>
</dbReference>
<dbReference type="SUPFAM" id="SSF82714">
    <property type="entry name" value="Multidrug efflux transporter AcrB TolC docking domain, DN and DC subdomains"/>
    <property type="match status" value="2"/>
</dbReference>
<keyword evidence="3" id="KW-1003">Cell membrane</keyword>
<keyword evidence="7 8" id="KW-0472">Membrane</keyword>
<dbReference type="Gene3D" id="3.30.2090.10">
    <property type="entry name" value="Multidrug efflux transporter AcrB TolC docking domain, DN and DC subdomains"/>
    <property type="match status" value="2"/>
</dbReference>
<evidence type="ECO:0000313" key="10">
    <source>
        <dbReference type="Proteomes" id="UP000332515"/>
    </source>
</evidence>
<feature type="transmembrane region" description="Helical" evidence="8">
    <location>
        <begin position="387"/>
        <end position="411"/>
    </location>
</feature>
<dbReference type="PRINTS" id="PR00702">
    <property type="entry name" value="ACRIFLAVINRP"/>
</dbReference>
<dbReference type="FunFam" id="1.20.1640.10:FF:000001">
    <property type="entry name" value="Efflux pump membrane transporter"/>
    <property type="match status" value="1"/>
</dbReference>
<dbReference type="GO" id="GO:0005886">
    <property type="term" value="C:plasma membrane"/>
    <property type="evidence" value="ECO:0007669"/>
    <property type="project" value="UniProtKB-SubCell"/>
</dbReference>
<feature type="transmembrane region" description="Helical" evidence="8">
    <location>
        <begin position="431"/>
        <end position="451"/>
    </location>
</feature>
<feature type="transmembrane region" description="Helical" evidence="8">
    <location>
        <begin position="528"/>
        <end position="552"/>
    </location>
</feature>
<feature type="transmembrane region" description="Helical" evidence="8">
    <location>
        <begin position="960"/>
        <end position="985"/>
    </location>
</feature>
<dbReference type="SUPFAM" id="SSF82866">
    <property type="entry name" value="Multidrug efflux transporter AcrB transmembrane domain"/>
    <property type="match status" value="2"/>
</dbReference>
<dbReference type="SUPFAM" id="SSF82693">
    <property type="entry name" value="Multidrug efflux transporter AcrB pore domain, PN1, PN2, PC1 and PC2 subdomains"/>
    <property type="match status" value="3"/>
</dbReference>
<dbReference type="Gene3D" id="3.30.70.1440">
    <property type="entry name" value="Multidrug efflux transporter AcrB pore domain"/>
    <property type="match status" value="1"/>
</dbReference>
<evidence type="ECO:0000313" key="9">
    <source>
        <dbReference type="EMBL" id="MQT12986.1"/>
    </source>
</evidence>
<evidence type="ECO:0000256" key="8">
    <source>
        <dbReference type="SAM" id="Phobius"/>
    </source>
</evidence>
<organism evidence="9 10">
    <name type="scientific">Segnochrobactrum spirostomi</name>
    <dbReference type="NCBI Taxonomy" id="2608987"/>
    <lineage>
        <taxon>Bacteria</taxon>
        <taxon>Pseudomonadati</taxon>
        <taxon>Pseudomonadota</taxon>
        <taxon>Alphaproteobacteria</taxon>
        <taxon>Hyphomicrobiales</taxon>
        <taxon>Segnochrobactraceae</taxon>
        <taxon>Segnochrobactrum</taxon>
    </lineage>
</organism>
<keyword evidence="10" id="KW-1185">Reference proteome</keyword>
<evidence type="ECO:0000256" key="7">
    <source>
        <dbReference type="ARBA" id="ARBA00023136"/>
    </source>
</evidence>
<dbReference type="EMBL" id="VWNA01000001">
    <property type="protein sequence ID" value="MQT12986.1"/>
    <property type="molecule type" value="Genomic_DNA"/>
</dbReference>
<dbReference type="InterPro" id="IPR001036">
    <property type="entry name" value="Acrflvin-R"/>
</dbReference>
<dbReference type="RefSeq" id="WP_153480599.1">
    <property type="nucleotide sequence ID" value="NZ_VWNA01000001.1"/>
</dbReference>
<evidence type="ECO:0000256" key="6">
    <source>
        <dbReference type="ARBA" id="ARBA00022989"/>
    </source>
</evidence>
<evidence type="ECO:0000256" key="5">
    <source>
        <dbReference type="ARBA" id="ARBA00022692"/>
    </source>
</evidence>
<feature type="transmembrane region" description="Helical" evidence="8">
    <location>
        <begin position="334"/>
        <end position="353"/>
    </location>
</feature>
<dbReference type="Gene3D" id="1.20.1640.10">
    <property type="entry name" value="Multidrug efflux transporter AcrB transmembrane domain"/>
    <property type="match status" value="2"/>
</dbReference>
<accession>A0A6A7Y2L7</accession>